<feature type="region of interest" description="Disordered" evidence="1">
    <location>
        <begin position="1"/>
        <end position="51"/>
    </location>
</feature>
<evidence type="ECO:0000313" key="3">
    <source>
        <dbReference type="Proteomes" id="UP001383192"/>
    </source>
</evidence>
<protein>
    <submittedName>
        <fullName evidence="2">Uncharacterized protein</fullName>
    </submittedName>
</protein>
<evidence type="ECO:0000256" key="1">
    <source>
        <dbReference type="SAM" id="MobiDB-lite"/>
    </source>
</evidence>
<dbReference type="EMBL" id="JAYKXP010000194">
    <property type="protein sequence ID" value="KAK7020148.1"/>
    <property type="molecule type" value="Genomic_DNA"/>
</dbReference>
<comment type="caution">
    <text evidence="2">The sequence shown here is derived from an EMBL/GenBank/DDBJ whole genome shotgun (WGS) entry which is preliminary data.</text>
</comment>
<accession>A0AAW0B3C9</accession>
<feature type="region of interest" description="Disordered" evidence="1">
    <location>
        <begin position="81"/>
        <end position="112"/>
    </location>
</feature>
<evidence type="ECO:0000313" key="2">
    <source>
        <dbReference type="EMBL" id="KAK7020148.1"/>
    </source>
</evidence>
<proteinExistence type="predicted"/>
<sequence>MDKDRTTTDDPLLLSEPQTHMLLDSSLPSSSPPPPSPLSDNGDDDKHVHPLDFTSYCPANLSTSPLMDLSYDSPIPAFTLPPVEKMPLDEDLPTNDLSSPQQTTTLEEGEGEYTSCFHQLVIPTKPDPLDEHTKERMEL</sequence>
<keyword evidence="3" id="KW-1185">Reference proteome</keyword>
<reference evidence="2 3" key="1">
    <citation type="submission" date="2024-01" db="EMBL/GenBank/DDBJ databases">
        <title>A draft genome for a cacao thread blight-causing isolate of Paramarasmius palmivorus.</title>
        <authorList>
            <person name="Baruah I.K."/>
            <person name="Bukari Y."/>
            <person name="Amoako-Attah I."/>
            <person name="Meinhardt L.W."/>
            <person name="Bailey B.A."/>
            <person name="Cohen S.P."/>
        </authorList>
    </citation>
    <scope>NUCLEOTIDE SEQUENCE [LARGE SCALE GENOMIC DNA]</scope>
    <source>
        <strain evidence="2 3">GH-12</strain>
    </source>
</reference>
<dbReference type="AlphaFoldDB" id="A0AAW0B3C9"/>
<dbReference type="Proteomes" id="UP001383192">
    <property type="component" value="Unassembled WGS sequence"/>
</dbReference>
<organism evidence="2 3">
    <name type="scientific">Paramarasmius palmivorus</name>
    <dbReference type="NCBI Taxonomy" id="297713"/>
    <lineage>
        <taxon>Eukaryota</taxon>
        <taxon>Fungi</taxon>
        <taxon>Dikarya</taxon>
        <taxon>Basidiomycota</taxon>
        <taxon>Agaricomycotina</taxon>
        <taxon>Agaricomycetes</taxon>
        <taxon>Agaricomycetidae</taxon>
        <taxon>Agaricales</taxon>
        <taxon>Marasmiineae</taxon>
        <taxon>Marasmiaceae</taxon>
        <taxon>Paramarasmius</taxon>
    </lineage>
</organism>
<name>A0AAW0B3C9_9AGAR</name>
<gene>
    <name evidence="2" type="ORF">VNI00_017869</name>
</gene>